<protein>
    <submittedName>
        <fullName evidence="8">Oligoendopeptidase F</fullName>
    </submittedName>
</protein>
<name>A0A975FI72_LOWBP</name>
<evidence type="ECO:0000256" key="5">
    <source>
        <dbReference type="ARBA" id="ARBA00023049"/>
    </source>
</evidence>
<evidence type="ECO:0000313" key="8">
    <source>
        <dbReference type="EMBL" id="QTX02838.1"/>
    </source>
</evidence>
<dbReference type="InterPro" id="IPR045090">
    <property type="entry name" value="Pept_M3A_M3B"/>
</dbReference>
<reference evidence="8" key="1">
    <citation type="submission" date="2020-06" db="EMBL/GenBank/DDBJ databases">
        <title>Complete genome sequence of Candidatus Phytoplasma luffae NCHU2019.</title>
        <authorList>
            <person name="Cho S.-T."/>
            <person name="Tan C.-M."/>
            <person name="Li J.-R."/>
            <person name="Chien Y.-Y."/>
            <person name="Chiu Y.-C."/>
            <person name="Yang J.-Y."/>
            <person name="Kuo C.-H."/>
        </authorList>
    </citation>
    <scope>NUCLEOTIDE SEQUENCE</scope>
    <source>
        <strain evidence="8">NCHU2019</strain>
    </source>
</reference>
<evidence type="ECO:0000256" key="2">
    <source>
        <dbReference type="ARBA" id="ARBA00022723"/>
    </source>
</evidence>
<feature type="domain" description="Peptidase M3A/M3B catalytic" evidence="7">
    <location>
        <begin position="167"/>
        <end position="545"/>
    </location>
</feature>
<keyword evidence="5 6" id="KW-0482">Metalloprotease</keyword>
<dbReference type="KEGG" id="pluf:LFWB_2680"/>
<dbReference type="AlphaFoldDB" id="A0A975FI72"/>
<dbReference type="Proteomes" id="UP000672038">
    <property type="component" value="Chromosome"/>
</dbReference>
<keyword evidence="9" id="KW-1185">Reference proteome</keyword>
<dbReference type="NCBIfam" id="TIGR02289">
    <property type="entry name" value="M3_not_pepF"/>
    <property type="match status" value="1"/>
</dbReference>
<dbReference type="PANTHER" id="PTHR11804:SF28">
    <property type="entry name" value="OLIGOENDOPEPTIDASE F"/>
    <property type="match status" value="1"/>
</dbReference>
<keyword evidence="1 6" id="KW-0645">Protease</keyword>
<keyword evidence="3 6" id="KW-0378">Hydrolase</keyword>
<evidence type="ECO:0000259" key="7">
    <source>
        <dbReference type="Pfam" id="PF01432"/>
    </source>
</evidence>
<evidence type="ECO:0000313" key="9">
    <source>
        <dbReference type="Proteomes" id="UP000672038"/>
    </source>
</evidence>
<keyword evidence="4 6" id="KW-0862">Zinc</keyword>
<dbReference type="GO" id="GO:0004222">
    <property type="term" value="F:metalloendopeptidase activity"/>
    <property type="evidence" value="ECO:0007669"/>
    <property type="project" value="InterPro"/>
</dbReference>
<dbReference type="GO" id="GO:0046872">
    <property type="term" value="F:metal ion binding"/>
    <property type="evidence" value="ECO:0007669"/>
    <property type="project" value="UniProtKB-UniRule"/>
</dbReference>
<keyword evidence="2 6" id="KW-0479">Metal-binding</keyword>
<dbReference type="Pfam" id="PF01432">
    <property type="entry name" value="Peptidase_M3"/>
    <property type="match status" value="1"/>
</dbReference>
<dbReference type="RefSeq" id="WP_210954880.1">
    <property type="nucleotide sequence ID" value="NZ_CP054393.1"/>
</dbReference>
<dbReference type="PANTHER" id="PTHR11804">
    <property type="entry name" value="PROTEASE M3 THIMET OLIGOPEPTIDASE-RELATED"/>
    <property type="match status" value="1"/>
</dbReference>
<comment type="similarity">
    <text evidence="6">Belongs to the peptidase M3 family.</text>
</comment>
<dbReference type="InterPro" id="IPR011976">
    <property type="entry name" value="Pept_M3B_oligopep-rel"/>
</dbReference>
<organism evidence="8 9">
    <name type="scientific">Loofah witches'-broom phytoplasma</name>
    <dbReference type="NCBI Taxonomy" id="35773"/>
    <lineage>
        <taxon>Bacteria</taxon>
        <taxon>Bacillati</taxon>
        <taxon>Mycoplasmatota</taxon>
        <taxon>Mollicutes</taxon>
        <taxon>Acholeplasmatales</taxon>
        <taxon>Acholeplasmataceae</taxon>
        <taxon>Candidatus Phytoplasma</taxon>
        <taxon>16SrVIII (Loofah witches'-broom group)</taxon>
    </lineage>
</organism>
<dbReference type="CDD" id="cd09606">
    <property type="entry name" value="M3B_PepF"/>
    <property type="match status" value="1"/>
</dbReference>
<accession>A0A975FI72</accession>
<dbReference type="GO" id="GO:0006518">
    <property type="term" value="P:peptide metabolic process"/>
    <property type="evidence" value="ECO:0007669"/>
    <property type="project" value="TreeGrafter"/>
</dbReference>
<evidence type="ECO:0000256" key="4">
    <source>
        <dbReference type="ARBA" id="ARBA00022833"/>
    </source>
</evidence>
<dbReference type="Gene3D" id="1.10.1370.30">
    <property type="match status" value="1"/>
</dbReference>
<dbReference type="InterPro" id="IPR001567">
    <property type="entry name" value="Pept_M3A_M3B_dom"/>
</dbReference>
<proteinExistence type="inferred from homology"/>
<gene>
    <name evidence="8" type="primary">oepF</name>
    <name evidence="8" type="ORF">LFWB_2680</name>
</gene>
<dbReference type="GO" id="GO:0006508">
    <property type="term" value="P:proteolysis"/>
    <property type="evidence" value="ECO:0007669"/>
    <property type="project" value="UniProtKB-KW"/>
</dbReference>
<comment type="cofactor">
    <cofactor evidence="6">
        <name>Zn(2+)</name>
        <dbReference type="ChEBI" id="CHEBI:29105"/>
    </cofactor>
    <text evidence="6">Binds 1 zinc ion.</text>
</comment>
<evidence type="ECO:0000256" key="3">
    <source>
        <dbReference type="ARBA" id="ARBA00022801"/>
    </source>
</evidence>
<sequence length="562" mass="67271">MKFQDFIYERVDLQKVKSKILPMIEEFCSVDVKKQVEIINDFHKLNDKIETMFTLVNIRYTLDTKDIFYQNEKLFCDQNGPLLTELKYKFYQQILKSKYYDFLKNKFGNFFWKKAKLFVKTFNPKIISLVQKENSLVTEYQKLIAEPTIDFQNKKYNLSQMAPFFESLSRQTRKEAQKAVSNFFQKKEDEYDRLYDELVKTRTEMAHNLGYENFVQLGYDILERTDYSHKEIAVYRENILEIVLPFFKEMQKRKSEFLGIKKLESYDKGFYFSSGNPKPQGDAAAKIKIAKKMYQEISPETKDFFEFMLEKNLLDVESKPNKVGGGYCTYLPIFKSPFIFANFNGTKHDIDVLTHEAGHAFQIFQSRNLIPDYRWPTMDAAEIHSMTMEFLTWPWMKDFFGSDVEKYKFIHLSGAVNFLLYGALVDHFQHEIYSNPQFNPEKRKQIWRELEKKYLLLEKYEEDDFLEKGNFWLRQMHIFTSPFYYIDYTLAQICALDFWNRSQKNYKKNWELYLNLCKKGGSENFLQLLKNIGLKSPFDKNHLKTIVDECQKYLQMIPNNIL</sequence>
<evidence type="ECO:0000256" key="1">
    <source>
        <dbReference type="ARBA" id="ARBA00022670"/>
    </source>
</evidence>
<evidence type="ECO:0000256" key="6">
    <source>
        <dbReference type="RuleBase" id="RU003435"/>
    </source>
</evidence>
<dbReference type="EMBL" id="CP054393">
    <property type="protein sequence ID" value="QTX02838.1"/>
    <property type="molecule type" value="Genomic_DNA"/>
</dbReference>
<dbReference type="SUPFAM" id="SSF55486">
    <property type="entry name" value="Metalloproteases ('zincins'), catalytic domain"/>
    <property type="match status" value="1"/>
</dbReference>